<feature type="transmembrane region" description="Helical" evidence="1">
    <location>
        <begin position="12"/>
        <end position="31"/>
    </location>
</feature>
<keyword evidence="1" id="KW-1133">Transmembrane helix</keyword>
<reference evidence="2" key="2">
    <citation type="submission" date="2000-05" db="EMBL/GenBank/DDBJ databases">
        <title>Genomic sequence for Arabidopsis thaliana BAC F14D16 from chromosome I.</title>
        <authorList>
            <person name="Shinn P."/>
            <person name="Brooks S."/>
            <person name="Buehler E."/>
            <person name="Chao Q."/>
            <person name="Johnson-Hopson C."/>
            <person name="Khan S."/>
            <person name="Kim C."/>
            <person name="Altafi H."/>
            <person name="Bei Q."/>
            <person name="Chin C."/>
            <person name="Chiou J."/>
            <person name="Choi E."/>
            <person name="Conn L."/>
            <person name="Conway A."/>
            <person name="Gonzales A."/>
            <person name="Hansen N."/>
            <person name="Howing B."/>
            <person name="Koo T."/>
            <person name="Lam B."/>
            <person name="Lee J."/>
            <person name="Lenz C."/>
            <person name="Li J."/>
            <person name="Liu A."/>
            <person name="Liu K."/>
            <person name="Liu S."/>
            <person name="Mukharsky N."/>
            <person name="Nguyen M."/>
            <person name="Palm C."/>
            <person name="Pham P."/>
            <person name="Sakano H."/>
            <person name="Schwartz J."/>
            <person name="Southwick A."/>
            <person name="Thaveri A."/>
            <person name="Toriumi M."/>
            <person name="Vaysberg M."/>
            <person name="Yu G."/>
            <person name="Federspiel N.A."/>
            <person name="Theologis A."/>
            <person name="Ecker J.R."/>
        </authorList>
    </citation>
    <scope>NUCLEOTIDE SEQUENCE</scope>
</reference>
<proteinExistence type="predicted"/>
<dbReference type="AlphaFoldDB" id="Q9LMD8"/>
<dbReference type="EMBL" id="AC068602">
    <property type="protein sequence ID" value="AAF79305.1"/>
    <property type="molecule type" value="Genomic_DNA"/>
</dbReference>
<evidence type="ECO:0000256" key="1">
    <source>
        <dbReference type="SAM" id="Phobius"/>
    </source>
</evidence>
<keyword evidence="1" id="KW-0472">Membrane</keyword>
<reference evidence="2" key="3">
    <citation type="submission" date="2000-06" db="EMBL/GenBank/DDBJ databases">
        <authorList>
            <person name="Cheuk R."/>
            <person name="Shinn P."/>
            <person name="Brooks S."/>
            <person name="Buehler E."/>
            <person name="Chao Q."/>
            <person name="Johnson-Hopson C."/>
            <person name="Khan S."/>
            <person name="Kim C."/>
            <person name="Altafi H."/>
            <person name="Bei B."/>
            <person name="Chin C."/>
            <person name="Chiou J."/>
            <person name="Choi E."/>
            <person name="Conn L."/>
            <person name="Conway A."/>
            <person name="Gonzalez A."/>
            <person name="Hansen N."/>
            <person name="Howing B."/>
            <person name="Koo T."/>
            <person name="Lam B."/>
            <person name="Lee J."/>
            <person name="Lenz C."/>
            <person name="Li J."/>
            <person name="Liu A."/>
            <person name="Liu J."/>
            <person name="Liu S."/>
            <person name="Mukharsky N."/>
            <person name="Nguyen M."/>
            <person name="Palm C."/>
            <person name="Pham P."/>
            <person name="Sakano H."/>
            <person name="Schwartz J."/>
            <person name="Southwick A."/>
            <person name="Thaveri A."/>
            <person name="Toriumi M."/>
            <person name="Vaysberg M."/>
            <person name="Yu G."/>
            <person name="Davis R."/>
            <person name="Federspiel N."/>
            <person name="Theologis A."/>
            <person name="Ecker J."/>
        </authorList>
    </citation>
    <scope>NUCLEOTIDE SEQUENCE</scope>
</reference>
<evidence type="ECO:0000313" key="2">
    <source>
        <dbReference type="EMBL" id="AAF79305.1"/>
    </source>
</evidence>
<sequence>MGLDDGPYNGHPSLFITFFLLLGQIGSIHWIKNKIMFMSEINLQLEERKIVKDK</sequence>
<name>Q9LMD8_ARATH</name>
<organism evidence="2">
    <name type="scientific">Arabidopsis thaliana</name>
    <name type="common">Mouse-ear cress</name>
    <dbReference type="NCBI Taxonomy" id="3702"/>
    <lineage>
        <taxon>Eukaryota</taxon>
        <taxon>Viridiplantae</taxon>
        <taxon>Streptophyta</taxon>
        <taxon>Embryophyta</taxon>
        <taxon>Tracheophyta</taxon>
        <taxon>Spermatophyta</taxon>
        <taxon>Magnoliopsida</taxon>
        <taxon>eudicotyledons</taxon>
        <taxon>Gunneridae</taxon>
        <taxon>Pentapetalae</taxon>
        <taxon>rosids</taxon>
        <taxon>malvids</taxon>
        <taxon>Brassicales</taxon>
        <taxon>Brassicaceae</taxon>
        <taxon>Camelineae</taxon>
        <taxon>Arabidopsis</taxon>
    </lineage>
</organism>
<protein>
    <submittedName>
        <fullName evidence="2">F14D16.4</fullName>
    </submittedName>
</protein>
<reference key="1">
    <citation type="journal article" date="2000" name="Nature">
        <title>Sequence and analysis of chromosome 1 of the plant Arabidopsis thaliana.</title>
        <authorList>
            <person name="Theologis A."/>
            <person name="Ecker J.R."/>
            <person name="Palm C.J."/>
            <person name="Federspiel N.A."/>
            <person name="Kaul S."/>
            <person name="White O."/>
            <person name="Alonso J."/>
            <person name="Altafi H."/>
            <person name="Araujo R."/>
            <person name="Bowman C.L."/>
            <person name="Brooks S.Y."/>
            <person name="Buehler E."/>
            <person name="Chan A."/>
            <person name="Chao Q."/>
            <person name="Chen H."/>
            <person name="Cheuk R.F."/>
            <person name="Chin C.W."/>
            <person name="Chung M.K."/>
            <person name="Conn L."/>
            <person name="Conway A.B."/>
            <person name="Conway A.R."/>
            <person name="Creasy T.H."/>
            <person name="Dewar K."/>
            <person name="Dunn P."/>
            <person name="Etgu P."/>
            <person name="Feldblyum T.V."/>
            <person name="Feng J."/>
            <person name="Fong B."/>
            <person name="Fujii C.Y."/>
            <person name="Gill J.E."/>
            <person name="Goldsmith A.D."/>
            <person name="Haas B."/>
            <person name="Hansen N.F."/>
            <person name="Hughes B."/>
            <person name="Huizar L."/>
            <person name="Hunter J.L."/>
            <person name="Jenkins J."/>
            <person name="Johnson-Hopson C."/>
            <person name="Khan S."/>
            <person name="Khaykin E."/>
            <person name="Kim C.J."/>
            <person name="Koo H.L."/>
            <person name="Kremenetskaia I."/>
            <person name="Kurtz D.B."/>
            <person name="Kwan A."/>
            <person name="Lam B."/>
            <person name="Langin-Hooper S."/>
            <person name="Lee A."/>
            <person name="Lee J.M."/>
            <person name="Lenz C.A."/>
            <person name="Li J.H."/>
            <person name="Li Y."/>
            <person name="Lin X."/>
            <person name="Liu S.X."/>
            <person name="Liu Z.A."/>
            <person name="Luros J.S."/>
            <person name="Maiti R."/>
            <person name="Marziali A."/>
            <person name="Militscher J."/>
            <person name="Miranda M."/>
            <person name="Nguyen M."/>
            <person name="Nierman W.C."/>
            <person name="Osborne B.I."/>
            <person name="Pai G."/>
            <person name="Peterson J."/>
            <person name="Pham P.K."/>
            <person name="Rizzo M."/>
            <person name="Rooney T."/>
            <person name="Rowley D."/>
            <person name="Sakano H."/>
            <person name="Salzberg S.L."/>
            <person name="Schwartz J.R."/>
            <person name="Shinn P."/>
            <person name="Southwick A.M."/>
            <person name="Sun H."/>
            <person name="Tallon L.J."/>
            <person name="Tambunga G."/>
            <person name="Toriumi M.J."/>
            <person name="Town C.D."/>
            <person name="Utterback T."/>
            <person name="Van Aken S."/>
            <person name="Vaysberg M."/>
            <person name="Vysotskaia V.S."/>
            <person name="Walker M."/>
            <person name="Wu D."/>
            <person name="Yu G."/>
            <person name="Fraser C.M."/>
            <person name="Venter J.C."/>
            <person name="Davis R.W."/>
        </authorList>
    </citation>
    <scope>NUCLEOTIDE SEQUENCE [LARGE SCALE GENOMIC DNA]</scope>
    <source>
        <strain>cv. Columbia</strain>
    </source>
</reference>
<keyword evidence="1" id="KW-0812">Transmembrane</keyword>
<accession>Q9LMD8</accession>